<comment type="caution">
    <text evidence="2">The sequence shown here is derived from an EMBL/GenBank/DDBJ whole genome shotgun (WGS) entry which is preliminary data.</text>
</comment>
<dbReference type="InterPro" id="IPR011333">
    <property type="entry name" value="SKP1/BTB/POZ_sf"/>
</dbReference>
<dbReference type="SUPFAM" id="SSF54695">
    <property type="entry name" value="POZ domain"/>
    <property type="match status" value="1"/>
</dbReference>
<dbReference type="PANTHER" id="PTHR24413">
    <property type="entry name" value="SPECKLE-TYPE POZ PROTEIN"/>
    <property type="match status" value="1"/>
</dbReference>
<dbReference type="InterPro" id="IPR000210">
    <property type="entry name" value="BTB/POZ_dom"/>
</dbReference>
<evidence type="ECO:0000313" key="2">
    <source>
        <dbReference type="EMBL" id="GFQ98262.1"/>
    </source>
</evidence>
<dbReference type="OrthoDB" id="6434910at2759"/>
<protein>
    <submittedName>
        <fullName evidence="2">Tdpoz3</fullName>
    </submittedName>
</protein>
<keyword evidence="3" id="KW-1185">Reference proteome</keyword>
<name>A0A8X6G8J2_TRICU</name>
<accession>A0A8X6G8J2</accession>
<feature type="domain" description="BTB" evidence="1">
    <location>
        <begin position="1"/>
        <end position="70"/>
    </location>
</feature>
<dbReference type="AlphaFoldDB" id="A0A8X6G8J2"/>
<dbReference type="Pfam" id="PF00651">
    <property type="entry name" value="BTB"/>
    <property type="match status" value="1"/>
</dbReference>
<dbReference type="EMBL" id="BMAO01024867">
    <property type="protein sequence ID" value="GFQ98262.1"/>
    <property type="molecule type" value="Genomic_DNA"/>
</dbReference>
<reference evidence="2" key="1">
    <citation type="submission" date="2020-07" db="EMBL/GenBank/DDBJ databases">
        <title>Multicomponent nature underlies the extraordinary mechanical properties of spider dragline silk.</title>
        <authorList>
            <person name="Kono N."/>
            <person name="Nakamura H."/>
            <person name="Mori M."/>
            <person name="Yoshida Y."/>
            <person name="Ohtoshi R."/>
            <person name="Malay A.D."/>
            <person name="Moran D.A.P."/>
            <person name="Tomita M."/>
            <person name="Numata K."/>
            <person name="Arakawa K."/>
        </authorList>
    </citation>
    <scope>NUCLEOTIDE SEQUENCE</scope>
</reference>
<evidence type="ECO:0000313" key="3">
    <source>
        <dbReference type="Proteomes" id="UP000887116"/>
    </source>
</evidence>
<dbReference type="Proteomes" id="UP000887116">
    <property type="component" value="Unassembled WGS sequence"/>
</dbReference>
<dbReference type="Gene3D" id="3.30.710.10">
    <property type="entry name" value="Potassium Channel Kv1.1, Chain A"/>
    <property type="match status" value="1"/>
</dbReference>
<proteinExistence type="predicted"/>
<organism evidence="2 3">
    <name type="scientific">Trichonephila clavata</name>
    <name type="common">Joro spider</name>
    <name type="synonym">Nephila clavata</name>
    <dbReference type="NCBI Taxonomy" id="2740835"/>
    <lineage>
        <taxon>Eukaryota</taxon>
        <taxon>Metazoa</taxon>
        <taxon>Ecdysozoa</taxon>
        <taxon>Arthropoda</taxon>
        <taxon>Chelicerata</taxon>
        <taxon>Arachnida</taxon>
        <taxon>Araneae</taxon>
        <taxon>Araneomorphae</taxon>
        <taxon>Entelegynae</taxon>
        <taxon>Araneoidea</taxon>
        <taxon>Nephilidae</taxon>
        <taxon>Trichonephila</taxon>
    </lineage>
</organism>
<dbReference type="Gene3D" id="1.25.40.420">
    <property type="match status" value="1"/>
</dbReference>
<evidence type="ECO:0000259" key="1">
    <source>
        <dbReference type="Pfam" id="PF00651"/>
    </source>
</evidence>
<sequence length="136" mass="16055">MFTTGMLEKIQERVDVPDVEDDTLSRMLRYVYSNKLEVLKWESYLKLYSAADKYEILTLKRKCSSFLKRNLNPSNVCDALVLADMHLDDDLKKAVQDYIFKNEKNVFSSEEWTDFTKNNVTLAAETMLLKWKRKPE</sequence>
<gene>
    <name evidence="2" type="primary">NCL1_26866</name>
    <name evidence="2" type="ORF">TNCT_25611</name>
</gene>